<dbReference type="AlphaFoldDB" id="A6WDL4"/>
<gene>
    <name evidence="3" type="ordered locus">Krad_3440</name>
</gene>
<dbReference type="eggNOG" id="COG1396">
    <property type="taxonomic scope" value="Bacteria"/>
</dbReference>
<dbReference type="STRING" id="266940.Krad_3440"/>
<protein>
    <recommendedName>
        <fullName evidence="2">MmyB-like transcription regulator ligand binding domain-containing protein</fullName>
    </recommendedName>
</protein>
<feature type="compositionally biased region" description="Basic and acidic residues" evidence="1">
    <location>
        <begin position="1"/>
        <end position="14"/>
    </location>
</feature>
<accession>A6WDL4</accession>
<dbReference type="InterPro" id="IPR041413">
    <property type="entry name" value="MLTR_LBD"/>
</dbReference>
<evidence type="ECO:0000259" key="2">
    <source>
        <dbReference type="Pfam" id="PF17765"/>
    </source>
</evidence>
<dbReference type="EMBL" id="CP000750">
    <property type="protein sequence ID" value="ABS04903.1"/>
    <property type="molecule type" value="Genomic_DNA"/>
</dbReference>
<dbReference type="Proteomes" id="UP000001116">
    <property type="component" value="Chromosome"/>
</dbReference>
<name>A6WDL4_KINRD</name>
<dbReference type="PANTHER" id="PTHR35010">
    <property type="entry name" value="BLL4672 PROTEIN-RELATED"/>
    <property type="match status" value="1"/>
</dbReference>
<evidence type="ECO:0000313" key="3">
    <source>
        <dbReference type="EMBL" id="ABS04903.1"/>
    </source>
</evidence>
<dbReference type="KEGG" id="kra:Krad_3440"/>
<dbReference type="PANTHER" id="PTHR35010:SF2">
    <property type="entry name" value="BLL4672 PROTEIN"/>
    <property type="match status" value="1"/>
</dbReference>
<dbReference type="HOGENOM" id="CLU_1228572_0_0_11"/>
<feature type="region of interest" description="Disordered" evidence="1">
    <location>
        <begin position="1"/>
        <end position="24"/>
    </location>
</feature>
<evidence type="ECO:0000313" key="4">
    <source>
        <dbReference type="Proteomes" id="UP000001116"/>
    </source>
</evidence>
<dbReference type="Pfam" id="PF17765">
    <property type="entry name" value="MLTR_LBD"/>
    <property type="match status" value="1"/>
</dbReference>
<keyword evidence="4" id="KW-1185">Reference proteome</keyword>
<organism evidence="3 4">
    <name type="scientific">Kineococcus radiotolerans (strain ATCC BAA-149 / DSM 14245 / SRS30216)</name>
    <dbReference type="NCBI Taxonomy" id="266940"/>
    <lineage>
        <taxon>Bacteria</taxon>
        <taxon>Bacillati</taxon>
        <taxon>Actinomycetota</taxon>
        <taxon>Actinomycetes</taxon>
        <taxon>Kineosporiales</taxon>
        <taxon>Kineosporiaceae</taxon>
        <taxon>Kineococcus</taxon>
    </lineage>
</organism>
<dbReference type="RefSeq" id="WP_012086837.1">
    <property type="nucleotide sequence ID" value="NC_009664.2"/>
</dbReference>
<proteinExistence type="predicted"/>
<sequence length="198" mass="21750">MPDEADPPRARAGEDAWPAGTGPDAEHLQQVVESLQEVPAVLRTRHLDVLASNRLARRLSAAFEPGVNLGRYTFLNPVVPTFTDDWGRVSGVVASSLRTSLETHLEDPGFRSLVGELSARSDDFSRAWARPSLPDPSAGRLDWDHPVVGRMRLAFQDLSPGYERDGVVLTLWRPVGAESARRLDRLRTMGISAAPPPR</sequence>
<evidence type="ECO:0000256" key="1">
    <source>
        <dbReference type="SAM" id="MobiDB-lite"/>
    </source>
</evidence>
<reference evidence="4" key="1">
    <citation type="journal article" date="2008" name="PLoS ONE">
        <title>Survival in nuclear waste, extreme resistance, and potential applications gleaned from the genome sequence of Kineococcus radiotolerans SRS30216.</title>
        <authorList>
            <person name="Bagwell C.E."/>
            <person name="Bhat S."/>
            <person name="Hawkins G.M."/>
            <person name="Smith B.W."/>
            <person name="Biswas T."/>
            <person name="Hoover T.R."/>
            <person name="Saunders E."/>
            <person name="Han C.S."/>
            <person name="Tsodikov O.V."/>
            <person name="Shimkets L.J."/>
        </authorList>
    </citation>
    <scope>NUCLEOTIDE SEQUENCE [LARGE SCALE GENOMIC DNA]</scope>
    <source>
        <strain evidence="4">ATCC BAA-149 / DSM 14245 / SRS30216</strain>
    </source>
</reference>
<dbReference type="Gene3D" id="3.30.450.180">
    <property type="match status" value="1"/>
</dbReference>
<feature type="domain" description="MmyB-like transcription regulator ligand binding" evidence="2">
    <location>
        <begin position="26"/>
        <end position="186"/>
    </location>
</feature>